<feature type="transmembrane region" description="Helical" evidence="1">
    <location>
        <begin position="69"/>
        <end position="87"/>
    </location>
</feature>
<feature type="non-terminal residue" evidence="2">
    <location>
        <position position="116"/>
    </location>
</feature>
<keyword evidence="1" id="KW-1133">Transmembrane helix</keyword>
<keyword evidence="1" id="KW-0472">Membrane</keyword>
<evidence type="ECO:0008006" key="4">
    <source>
        <dbReference type="Google" id="ProtNLM"/>
    </source>
</evidence>
<name>A0A419F0W8_9BACT</name>
<dbReference type="EMBL" id="QZKI01000057">
    <property type="protein sequence ID" value="RJP71563.1"/>
    <property type="molecule type" value="Genomic_DNA"/>
</dbReference>
<dbReference type="AlphaFoldDB" id="A0A419F0W8"/>
<feature type="transmembrane region" description="Helical" evidence="1">
    <location>
        <begin position="93"/>
        <end position="112"/>
    </location>
</feature>
<dbReference type="Proteomes" id="UP000285961">
    <property type="component" value="Unassembled WGS sequence"/>
</dbReference>
<accession>A0A419F0W8</accession>
<reference evidence="2 3" key="1">
    <citation type="journal article" date="2017" name="ISME J.">
        <title>Energy and carbon metabolisms in a deep terrestrial subsurface fluid microbial community.</title>
        <authorList>
            <person name="Momper L."/>
            <person name="Jungbluth S.P."/>
            <person name="Lee M.D."/>
            <person name="Amend J.P."/>
        </authorList>
    </citation>
    <scope>NUCLEOTIDE SEQUENCE [LARGE SCALE GENOMIC DNA]</scope>
    <source>
        <strain evidence="2">SURF_17</strain>
    </source>
</reference>
<organism evidence="2 3">
    <name type="scientific">Candidatus Abyssobacteria bacterium SURF_17</name>
    <dbReference type="NCBI Taxonomy" id="2093361"/>
    <lineage>
        <taxon>Bacteria</taxon>
        <taxon>Pseudomonadati</taxon>
        <taxon>Candidatus Hydrogenedentota</taxon>
        <taxon>Candidatus Abyssobacteria</taxon>
    </lineage>
</organism>
<comment type="caution">
    <text evidence="2">The sequence shown here is derived from an EMBL/GenBank/DDBJ whole genome shotgun (WGS) entry which is preliminary data.</text>
</comment>
<protein>
    <recommendedName>
        <fullName evidence="4">B box-type domain-containing protein</fullName>
    </recommendedName>
</protein>
<evidence type="ECO:0000313" key="3">
    <source>
        <dbReference type="Proteomes" id="UP000285961"/>
    </source>
</evidence>
<gene>
    <name evidence="2" type="ORF">C4532_07325</name>
</gene>
<evidence type="ECO:0000313" key="2">
    <source>
        <dbReference type="EMBL" id="RJP71563.1"/>
    </source>
</evidence>
<keyword evidence="1" id="KW-0812">Transmembrane</keyword>
<proteinExistence type="predicted"/>
<sequence>MRCFQHPEVEAVGTCKSCNKGVCRECAVDVGNGIACRNRCEERVKAVNDLVDRNLVMYAKVEQVYSRNAIIGVLAGSAIVVFAIVYFRSHRAASFFFLLLGAICFLWAGFMYSSGK</sequence>
<evidence type="ECO:0000256" key="1">
    <source>
        <dbReference type="SAM" id="Phobius"/>
    </source>
</evidence>